<evidence type="ECO:0000259" key="4">
    <source>
        <dbReference type="Pfam" id="PF13930"/>
    </source>
</evidence>
<accession>A0A2P6N1I9</accession>
<dbReference type="AlphaFoldDB" id="A0A2P6N1I9"/>
<evidence type="ECO:0000313" key="5">
    <source>
        <dbReference type="EMBL" id="PRP77836.1"/>
    </source>
</evidence>
<dbReference type="InterPro" id="IPR044927">
    <property type="entry name" value="Endonuclea_NS_2"/>
</dbReference>
<sequence>MRVGLLLSVFVVGVFSLGCLDEAKRSVDWWVTLKLPTIPKGADSYAADGVGYAYADANSPSIKYTGRSLNDQGAISNTFGQIYGENLDPRPFIHSLTGKSGSNSMAYALYNDQSPDASGNDDGDDSDDHDSFGHLKGAFAFDLASGFWLLHSVPRYPFFTNSSYSFPQYAEVYGQSYICVSLPSTSIETVIKQLLYNKPFIYDMNIPSFLQKLPAALLLTSKKWMKGETNSTATLTTVKGQKLLHFAKTGKWGKDVYQDLVSKTLQSGLMVETWMNGARSNQMPTQCKPSFAYENFLIRDLSFGPGLSWKETNDHSKWAITTDRPGTVCIGDINKQFSQSKRGGGTLCLSNTQLWQSFKSIIINADQLRLMCDVNRPNTFLDVGTAIQRKRRKSFSRYPRIVLILSFLLISDATLLSDCENFPSITSPSLTITVRGCNKYSGAKLWFKVNEGRVDTFWMYLDGDFKNWVNTGDGGDGLNSAEMQRYRQNACPWTDEQGHIFGSRFGGRKGGLNVFPQLATVNRGAYLSWESFIAEQTKRNGMTVETQTVFSYETLTDLRPVSYSVEYAIYNGSTLASTGFCQFYNVNPCREVIPTTIEYHETMKEVCRDTAVKPTLATALKNVRFGRPRGLPANNAC</sequence>
<name>A0A2P6N1I9_9EUKA</name>
<keyword evidence="6" id="KW-1185">Reference proteome</keyword>
<dbReference type="Pfam" id="PF03265">
    <property type="entry name" value="DNase_II"/>
    <property type="match status" value="1"/>
</dbReference>
<dbReference type="STRING" id="1890364.A0A2P6N1I9"/>
<evidence type="ECO:0000256" key="1">
    <source>
        <dbReference type="ARBA" id="ARBA00007527"/>
    </source>
</evidence>
<evidence type="ECO:0000313" key="6">
    <source>
        <dbReference type="Proteomes" id="UP000241769"/>
    </source>
</evidence>
<dbReference type="EMBL" id="MDYQ01000253">
    <property type="protein sequence ID" value="PRP77836.1"/>
    <property type="molecule type" value="Genomic_DNA"/>
</dbReference>
<dbReference type="InParanoid" id="A0A2P6N1I9"/>
<dbReference type="PROSITE" id="PS51257">
    <property type="entry name" value="PROKAR_LIPOPROTEIN"/>
    <property type="match status" value="1"/>
</dbReference>
<dbReference type="CDD" id="cd09120">
    <property type="entry name" value="PLDc_DNaseII_1"/>
    <property type="match status" value="1"/>
</dbReference>
<reference evidence="5 6" key="1">
    <citation type="journal article" date="2018" name="Genome Biol. Evol.">
        <title>Multiple Roots of Fruiting Body Formation in Amoebozoa.</title>
        <authorList>
            <person name="Hillmann F."/>
            <person name="Forbes G."/>
            <person name="Novohradska S."/>
            <person name="Ferling I."/>
            <person name="Riege K."/>
            <person name="Groth M."/>
            <person name="Westermann M."/>
            <person name="Marz M."/>
            <person name="Spaller T."/>
            <person name="Winckler T."/>
            <person name="Schaap P."/>
            <person name="Glockner G."/>
        </authorList>
    </citation>
    <scope>NUCLEOTIDE SEQUENCE [LARGE SCALE GENOMIC DNA]</scope>
    <source>
        <strain evidence="5 6">Jena</strain>
    </source>
</reference>
<feature type="chain" id="PRO_5015127463" evidence="3">
    <location>
        <begin position="17"/>
        <end position="637"/>
    </location>
</feature>
<dbReference type="GO" id="GO:0004531">
    <property type="term" value="F:deoxyribonuclease II activity"/>
    <property type="evidence" value="ECO:0007669"/>
    <property type="project" value="InterPro"/>
</dbReference>
<dbReference type="CDD" id="cd09121">
    <property type="entry name" value="PLDc_DNaseII_2"/>
    <property type="match status" value="1"/>
</dbReference>
<proteinExistence type="inferred from homology"/>
<organism evidence="5 6">
    <name type="scientific">Planoprotostelium fungivorum</name>
    <dbReference type="NCBI Taxonomy" id="1890364"/>
    <lineage>
        <taxon>Eukaryota</taxon>
        <taxon>Amoebozoa</taxon>
        <taxon>Evosea</taxon>
        <taxon>Variosea</taxon>
        <taxon>Cavosteliida</taxon>
        <taxon>Cavosteliaceae</taxon>
        <taxon>Planoprotostelium</taxon>
    </lineage>
</organism>
<gene>
    <name evidence="5" type="ORF">PROFUN_14155</name>
</gene>
<dbReference type="InterPro" id="IPR004947">
    <property type="entry name" value="DNase_II"/>
</dbReference>
<comment type="caution">
    <text evidence="5">The sequence shown here is derived from an EMBL/GenBank/DDBJ whole genome shotgun (WGS) entry which is preliminary data.</text>
</comment>
<dbReference type="OrthoDB" id="10261598at2759"/>
<keyword evidence="2" id="KW-0378">Hydrolase</keyword>
<dbReference type="Pfam" id="PF13930">
    <property type="entry name" value="Endonuclea_NS_2"/>
    <property type="match status" value="1"/>
</dbReference>
<dbReference type="FunCoup" id="A0A2P6N1I9">
    <property type="interactions" value="1"/>
</dbReference>
<comment type="similarity">
    <text evidence="1">Belongs to the DNase II family.</text>
</comment>
<evidence type="ECO:0000256" key="3">
    <source>
        <dbReference type="SAM" id="SignalP"/>
    </source>
</evidence>
<feature type="domain" description="Type VII secretion system protein EssD-like" evidence="4">
    <location>
        <begin position="490"/>
        <end position="569"/>
    </location>
</feature>
<dbReference type="PANTHER" id="PTHR10858:SF23">
    <property type="entry name" value="DEOXYRIBONUCLEASE II"/>
    <property type="match status" value="1"/>
</dbReference>
<dbReference type="Proteomes" id="UP000241769">
    <property type="component" value="Unassembled WGS sequence"/>
</dbReference>
<feature type="signal peptide" evidence="3">
    <location>
        <begin position="1"/>
        <end position="16"/>
    </location>
</feature>
<keyword evidence="3" id="KW-0732">Signal</keyword>
<protein>
    <submittedName>
        <fullName evidence="5">Deoxyribonuclease II</fullName>
    </submittedName>
</protein>
<evidence type="ECO:0000256" key="2">
    <source>
        <dbReference type="ARBA" id="ARBA00022801"/>
    </source>
</evidence>
<dbReference type="PANTHER" id="PTHR10858">
    <property type="entry name" value="DEOXYRIBONUCLEASE II"/>
    <property type="match status" value="1"/>
</dbReference>